<dbReference type="Proteomes" id="UP000257109">
    <property type="component" value="Unassembled WGS sequence"/>
</dbReference>
<comment type="caution">
    <text evidence="1">The sequence shown here is derived from an EMBL/GenBank/DDBJ whole genome shotgun (WGS) entry which is preliminary data.</text>
</comment>
<dbReference type="EMBL" id="QJKJ01000079">
    <property type="protein sequence ID" value="RDY14391.1"/>
    <property type="molecule type" value="Genomic_DNA"/>
</dbReference>
<accession>A0A371IH62</accession>
<protein>
    <submittedName>
        <fullName evidence="1">Uncharacterized protein</fullName>
    </submittedName>
</protein>
<name>A0A371IH62_MUCPR</name>
<dbReference type="AlphaFoldDB" id="A0A371IH62"/>
<proteinExistence type="predicted"/>
<feature type="non-terminal residue" evidence="1">
    <location>
        <position position="1"/>
    </location>
</feature>
<evidence type="ECO:0000313" key="1">
    <source>
        <dbReference type="EMBL" id="RDY14391.1"/>
    </source>
</evidence>
<evidence type="ECO:0000313" key="2">
    <source>
        <dbReference type="Proteomes" id="UP000257109"/>
    </source>
</evidence>
<gene>
    <name evidence="1" type="ORF">CR513_00559</name>
</gene>
<keyword evidence="2" id="KW-1185">Reference proteome</keyword>
<organism evidence="1 2">
    <name type="scientific">Mucuna pruriens</name>
    <name type="common">Velvet bean</name>
    <name type="synonym">Dolichos pruriens</name>
    <dbReference type="NCBI Taxonomy" id="157652"/>
    <lineage>
        <taxon>Eukaryota</taxon>
        <taxon>Viridiplantae</taxon>
        <taxon>Streptophyta</taxon>
        <taxon>Embryophyta</taxon>
        <taxon>Tracheophyta</taxon>
        <taxon>Spermatophyta</taxon>
        <taxon>Magnoliopsida</taxon>
        <taxon>eudicotyledons</taxon>
        <taxon>Gunneridae</taxon>
        <taxon>Pentapetalae</taxon>
        <taxon>rosids</taxon>
        <taxon>fabids</taxon>
        <taxon>Fabales</taxon>
        <taxon>Fabaceae</taxon>
        <taxon>Papilionoideae</taxon>
        <taxon>50 kb inversion clade</taxon>
        <taxon>NPAAA clade</taxon>
        <taxon>indigoferoid/millettioid clade</taxon>
        <taxon>Phaseoleae</taxon>
        <taxon>Mucuna</taxon>
    </lineage>
</organism>
<reference evidence="1" key="1">
    <citation type="submission" date="2018-05" db="EMBL/GenBank/DDBJ databases">
        <title>Draft genome of Mucuna pruriens seed.</title>
        <authorList>
            <person name="Nnadi N.E."/>
            <person name="Vos R."/>
            <person name="Hasami M.H."/>
            <person name="Devisetty U.K."/>
            <person name="Aguiy J.C."/>
        </authorList>
    </citation>
    <scope>NUCLEOTIDE SEQUENCE [LARGE SCALE GENOMIC DNA]</scope>
    <source>
        <strain evidence="1">JCA_2017</strain>
    </source>
</reference>
<sequence>MESPISLHLYIWDKGLCLNLCLQEKFMRIKKIKVKRERESMQDLLEEFQDVFPKDVPHGLPPLKGTGAINLRSNSH</sequence>